<gene>
    <name evidence="1" type="ORF">DEBURN_LOCUS9378</name>
</gene>
<protein>
    <submittedName>
        <fullName evidence="1">7127_t:CDS:1</fullName>
    </submittedName>
</protein>
<dbReference type="AlphaFoldDB" id="A0A9N9CDF9"/>
<dbReference type="Proteomes" id="UP000789706">
    <property type="component" value="Unassembled WGS sequence"/>
</dbReference>
<feature type="non-terminal residue" evidence="1">
    <location>
        <position position="1"/>
    </location>
</feature>
<reference evidence="1" key="1">
    <citation type="submission" date="2021-06" db="EMBL/GenBank/DDBJ databases">
        <authorList>
            <person name="Kallberg Y."/>
            <person name="Tangrot J."/>
            <person name="Rosling A."/>
        </authorList>
    </citation>
    <scope>NUCLEOTIDE SEQUENCE</scope>
    <source>
        <strain evidence="1">AZ414A</strain>
    </source>
</reference>
<organism evidence="1 2">
    <name type="scientific">Diversispora eburnea</name>
    <dbReference type="NCBI Taxonomy" id="1213867"/>
    <lineage>
        <taxon>Eukaryota</taxon>
        <taxon>Fungi</taxon>
        <taxon>Fungi incertae sedis</taxon>
        <taxon>Mucoromycota</taxon>
        <taxon>Glomeromycotina</taxon>
        <taxon>Glomeromycetes</taxon>
        <taxon>Diversisporales</taxon>
        <taxon>Diversisporaceae</taxon>
        <taxon>Diversispora</taxon>
    </lineage>
</organism>
<name>A0A9N9CDF9_9GLOM</name>
<comment type="caution">
    <text evidence="1">The sequence shown here is derived from an EMBL/GenBank/DDBJ whole genome shotgun (WGS) entry which is preliminary data.</text>
</comment>
<evidence type="ECO:0000313" key="2">
    <source>
        <dbReference type="Proteomes" id="UP000789706"/>
    </source>
</evidence>
<evidence type="ECO:0000313" key="1">
    <source>
        <dbReference type="EMBL" id="CAG8597948.1"/>
    </source>
</evidence>
<accession>A0A9N9CDF9</accession>
<dbReference type="OrthoDB" id="2411172at2759"/>
<proteinExistence type="predicted"/>
<keyword evidence="2" id="KW-1185">Reference proteome</keyword>
<dbReference type="EMBL" id="CAJVPK010001770">
    <property type="protein sequence ID" value="CAG8597948.1"/>
    <property type="molecule type" value="Genomic_DNA"/>
</dbReference>
<sequence length="126" mass="14671">NLHGSKNSRNCHTSYSYLMLMLQNVWNTKFIEDEKKINECIIGELPTLIRGVLKPIVMLLTETPVSTNQYAKVTFRFYDFNESKNYPKQQLKNIINLAYKTNDTEINNILKNVSKVVELLPEAFLK</sequence>